<gene>
    <name evidence="1" type="ORF">METZ01_LOCUS261094</name>
</gene>
<dbReference type="SUPFAM" id="SSF100950">
    <property type="entry name" value="NagB/RpiA/CoA transferase-like"/>
    <property type="match status" value="1"/>
</dbReference>
<dbReference type="AlphaFoldDB" id="A0A382J841"/>
<accession>A0A382J841</accession>
<dbReference type="InterPro" id="IPR024185">
    <property type="entry name" value="FTHF_cligase-like_sf"/>
</dbReference>
<evidence type="ECO:0008006" key="2">
    <source>
        <dbReference type="Google" id="ProtNLM"/>
    </source>
</evidence>
<dbReference type="InterPro" id="IPR037171">
    <property type="entry name" value="NagB/RpiA_transferase-like"/>
</dbReference>
<name>A0A382J841_9ZZZZ</name>
<dbReference type="InterPro" id="IPR002698">
    <property type="entry name" value="FTHF_cligase"/>
</dbReference>
<dbReference type="Gene3D" id="3.40.50.10420">
    <property type="entry name" value="NagB/RpiA/CoA transferase-like"/>
    <property type="match status" value="1"/>
</dbReference>
<sequence>MNKKNIRINIWKKLQKVAKPDSRFHFNFEEYIPDFIESENAHKQIYDDQIYKDSKIIFITPDNCLEKIREQSLLDKKTIIVSTYGIYRGFIKLSSENVPLGSEKFASTLDGMEYFGDNISLKSINNKFDLLITGASAVSNNGVRFGKGHGFFDLEWGMFFDMNYVDEKTQIFAVIHEVQKVDFDLEPSTTDILVDKIFTNKKSYISDRKLKRPKGIFWNKLEKGMLENTPPLQELFKITHK</sequence>
<dbReference type="PANTHER" id="PTHR13017">
    <property type="entry name" value="5-FORMYLTETRAHYDROFOLATE CYCLO-LIGASE-RELATED"/>
    <property type="match status" value="1"/>
</dbReference>
<evidence type="ECO:0000313" key="1">
    <source>
        <dbReference type="EMBL" id="SVC08240.1"/>
    </source>
</evidence>
<dbReference type="EMBL" id="UINC01072529">
    <property type="protein sequence ID" value="SVC08240.1"/>
    <property type="molecule type" value="Genomic_DNA"/>
</dbReference>
<dbReference type="Pfam" id="PF01812">
    <property type="entry name" value="5-FTHF_cyc-lig"/>
    <property type="match status" value="1"/>
</dbReference>
<reference evidence="1" key="1">
    <citation type="submission" date="2018-05" db="EMBL/GenBank/DDBJ databases">
        <authorList>
            <person name="Lanie J.A."/>
            <person name="Ng W.-L."/>
            <person name="Kazmierczak K.M."/>
            <person name="Andrzejewski T.M."/>
            <person name="Davidsen T.M."/>
            <person name="Wayne K.J."/>
            <person name="Tettelin H."/>
            <person name="Glass J.I."/>
            <person name="Rusch D."/>
            <person name="Podicherti R."/>
            <person name="Tsui H.-C.T."/>
            <person name="Winkler M.E."/>
        </authorList>
    </citation>
    <scope>NUCLEOTIDE SEQUENCE</scope>
</reference>
<proteinExistence type="predicted"/>
<dbReference type="PANTHER" id="PTHR13017:SF0">
    <property type="entry name" value="METHENYLTETRAHYDROFOLATE SYNTHASE DOMAIN-CONTAINING PROTEIN"/>
    <property type="match status" value="1"/>
</dbReference>
<dbReference type="GO" id="GO:0005737">
    <property type="term" value="C:cytoplasm"/>
    <property type="evidence" value="ECO:0007669"/>
    <property type="project" value="TreeGrafter"/>
</dbReference>
<protein>
    <recommendedName>
        <fullName evidence="2">5-formyltetrahydrofolate cyclo-ligase</fullName>
    </recommendedName>
</protein>
<organism evidence="1">
    <name type="scientific">marine metagenome</name>
    <dbReference type="NCBI Taxonomy" id="408172"/>
    <lineage>
        <taxon>unclassified sequences</taxon>
        <taxon>metagenomes</taxon>
        <taxon>ecological metagenomes</taxon>
    </lineage>
</organism>